<dbReference type="InterPro" id="IPR000100">
    <property type="entry name" value="RNase_P"/>
</dbReference>
<accession>A0A9D9DEB3</accession>
<comment type="similarity">
    <text evidence="7">Belongs to the RnpA family.</text>
</comment>
<keyword evidence="3 7" id="KW-0540">Nuclease</keyword>
<evidence type="ECO:0000256" key="6">
    <source>
        <dbReference type="ARBA" id="ARBA00022884"/>
    </source>
</evidence>
<evidence type="ECO:0000256" key="7">
    <source>
        <dbReference type="HAMAP-Rule" id="MF_00227"/>
    </source>
</evidence>
<evidence type="ECO:0000256" key="3">
    <source>
        <dbReference type="ARBA" id="ARBA00022722"/>
    </source>
</evidence>
<dbReference type="InterPro" id="IPR020539">
    <property type="entry name" value="RNase_P_CS"/>
</dbReference>
<evidence type="ECO:0000256" key="4">
    <source>
        <dbReference type="ARBA" id="ARBA00022759"/>
    </source>
</evidence>
<dbReference type="PANTHER" id="PTHR33992">
    <property type="entry name" value="RIBONUCLEASE P PROTEIN COMPONENT"/>
    <property type="match status" value="1"/>
</dbReference>
<comment type="function">
    <text evidence="1 7">RNaseP catalyzes the removal of the 5'-leader sequence from pre-tRNA to produce the mature 5'-terminus. It can also cleave other RNA substrates such as 4.5S RNA. The protein component plays an auxiliary but essential role in vivo by binding to the 5'-leader sequence and broadening the substrate specificity of the ribozyme.</text>
</comment>
<gene>
    <name evidence="7" type="primary">rnpA</name>
    <name evidence="8" type="ORF">IAC69_04075</name>
</gene>
<proteinExistence type="inferred from homology"/>
<dbReference type="GO" id="GO:0004526">
    <property type="term" value="F:ribonuclease P activity"/>
    <property type="evidence" value="ECO:0007669"/>
    <property type="project" value="UniProtKB-UniRule"/>
</dbReference>
<dbReference type="HAMAP" id="MF_00227">
    <property type="entry name" value="RNase_P"/>
    <property type="match status" value="1"/>
</dbReference>
<dbReference type="PROSITE" id="PS00648">
    <property type="entry name" value="RIBONUCLEASE_P"/>
    <property type="match status" value="1"/>
</dbReference>
<keyword evidence="5 7" id="KW-0378">Hydrolase</keyword>
<dbReference type="EMBL" id="JADINC010000067">
    <property type="protein sequence ID" value="MBO8425625.1"/>
    <property type="molecule type" value="Genomic_DNA"/>
</dbReference>
<dbReference type="InterPro" id="IPR014721">
    <property type="entry name" value="Ribsml_uS5_D2-typ_fold_subgr"/>
</dbReference>
<evidence type="ECO:0000256" key="5">
    <source>
        <dbReference type="ARBA" id="ARBA00022801"/>
    </source>
</evidence>
<comment type="caution">
    <text evidence="8">The sequence shown here is derived from an EMBL/GenBank/DDBJ whole genome shotgun (WGS) entry which is preliminary data.</text>
</comment>
<dbReference type="EC" id="3.1.26.5" evidence="7"/>
<evidence type="ECO:0000313" key="9">
    <source>
        <dbReference type="Proteomes" id="UP000823630"/>
    </source>
</evidence>
<dbReference type="GO" id="GO:0000049">
    <property type="term" value="F:tRNA binding"/>
    <property type="evidence" value="ECO:0007669"/>
    <property type="project" value="UniProtKB-UniRule"/>
</dbReference>
<protein>
    <recommendedName>
        <fullName evidence="7">Ribonuclease P protein component</fullName>
        <shortName evidence="7">RNase P protein</shortName>
        <shortName evidence="7">RNaseP protein</shortName>
        <ecNumber evidence="7">3.1.26.5</ecNumber>
    </recommendedName>
    <alternativeName>
        <fullName evidence="7">Protein C5</fullName>
    </alternativeName>
</protein>
<reference evidence="8" key="1">
    <citation type="submission" date="2020-10" db="EMBL/GenBank/DDBJ databases">
        <authorList>
            <person name="Gilroy R."/>
        </authorList>
    </citation>
    <scope>NUCLEOTIDE SEQUENCE</scope>
    <source>
        <strain evidence="8">8207</strain>
    </source>
</reference>
<dbReference type="SUPFAM" id="SSF54211">
    <property type="entry name" value="Ribosomal protein S5 domain 2-like"/>
    <property type="match status" value="1"/>
</dbReference>
<organism evidence="8 9">
    <name type="scientific">Candidatus Enterousia avistercoris</name>
    <dbReference type="NCBI Taxonomy" id="2840788"/>
    <lineage>
        <taxon>Bacteria</taxon>
        <taxon>Pseudomonadati</taxon>
        <taxon>Pseudomonadota</taxon>
        <taxon>Alphaproteobacteria</taxon>
        <taxon>Candidatus Enterousia</taxon>
    </lineage>
</organism>
<comment type="catalytic activity">
    <reaction evidence="7">
        <text>Endonucleolytic cleavage of RNA, removing 5'-extranucleotides from tRNA precursor.</text>
        <dbReference type="EC" id="3.1.26.5"/>
    </reaction>
</comment>
<evidence type="ECO:0000256" key="2">
    <source>
        <dbReference type="ARBA" id="ARBA00022694"/>
    </source>
</evidence>
<dbReference type="Pfam" id="PF00825">
    <property type="entry name" value="Ribonuclease_P"/>
    <property type="match status" value="1"/>
</dbReference>
<sequence>MRNTIKKHMDFLPSDDDINARSEFFYVRARPTHFPNDARYGLMATKRTFKLAVDRNRAKRLLRDWIRHNENHMCDDMDYIFLARHRILAATRPDGRNAMRRALHYIKKQHLNDKSPKSK</sequence>
<evidence type="ECO:0000313" key="8">
    <source>
        <dbReference type="EMBL" id="MBO8425625.1"/>
    </source>
</evidence>
<name>A0A9D9DEB3_9PROT</name>
<dbReference type="Proteomes" id="UP000823630">
    <property type="component" value="Unassembled WGS sequence"/>
</dbReference>
<dbReference type="GO" id="GO:0001682">
    <property type="term" value="P:tRNA 5'-leader removal"/>
    <property type="evidence" value="ECO:0007669"/>
    <property type="project" value="UniProtKB-UniRule"/>
</dbReference>
<dbReference type="GO" id="GO:0030677">
    <property type="term" value="C:ribonuclease P complex"/>
    <property type="evidence" value="ECO:0007669"/>
    <property type="project" value="TreeGrafter"/>
</dbReference>
<dbReference type="Gene3D" id="3.30.230.10">
    <property type="match status" value="1"/>
</dbReference>
<dbReference type="GO" id="GO:0042781">
    <property type="term" value="F:3'-tRNA processing endoribonuclease activity"/>
    <property type="evidence" value="ECO:0007669"/>
    <property type="project" value="TreeGrafter"/>
</dbReference>
<evidence type="ECO:0000256" key="1">
    <source>
        <dbReference type="ARBA" id="ARBA00002663"/>
    </source>
</evidence>
<reference evidence="8" key="2">
    <citation type="journal article" date="2021" name="PeerJ">
        <title>Extensive microbial diversity within the chicken gut microbiome revealed by metagenomics and culture.</title>
        <authorList>
            <person name="Gilroy R."/>
            <person name="Ravi A."/>
            <person name="Getino M."/>
            <person name="Pursley I."/>
            <person name="Horton D.L."/>
            <person name="Alikhan N.F."/>
            <person name="Baker D."/>
            <person name="Gharbi K."/>
            <person name="Hall N."/>
            <person name="Watson M."/>
            <person name="Adriaenssens E.M."/>
            <person name="Foster-Nyarko E."/>
            <person name="Jarju S."/>
            <person name="Secka A."/>
            <person name="Antonio M."/>
            <person name="Oren A."/>
            <person name="Chaudhuri R.R."/>
            <person name="La Ragione R."/>
            <person name="Hildebrand F."/>
            <person name="Pallen M.J."/>
        </authorList>
    </citation>
    <scope>NUCLEOTIDE SEQUENCE</scope>
    <source>
        <strain evidence="8">8207</strain>
    </source>
</reference>
<dbReference type="InterPro" id="IPR020568">
    <property type="entry name" value="Ribosomal_Su5_D2-typ_SF"/>
</dbReference>
<keyword evidence="6 7" id="KW-0694">RNA-binding</keyword>
<keyword evidence="2 7" id="KW-0819">tRNA processing</keyword>
<comment type="subunit">
    <text evidence="7">Consists of a catalytic RNA component (M1 or rnpB) and a protein subunit.</text>
</comment>
<dbReference type="PANTHER" id="PTHR33992:SF1">
    <property type="entry name" value="RIBONUCLEASE P PROTEIN COMPONENT"/>
    <property type="match status" value="1"/>
</dbReference>
<keyword evidence="4 7" id="KW-0255">Endonuclease</keyword>
<dbReference type="AlphaFoldDB" id="A0A9D9DEB3"/>